<keyword evidence="4" id="KW-0233">DNA recombination</keyword>
<dbReference type="GO" id="GO:0006310">
    <property type="term" value="P:DNA recombination"/>
    <property type="evidence" value="ECO:0007669"/>
    <property type="project" value="UniProtKB-KW"/>
</dbReference>
<reference evidence="9" key="2">
    <citation type="submission" date="2020-09" db="EMBL/GenBank/DDBJ databases">
        <authorList>
            <person name="Sun Q."/>
            <person name="Zhou Y."/>
        </authorList>
    </citation>
    <scope>NUCLEOTIDE SEQUENCE</scope>
    <source>
        <strain evidence="9">CGMCC 1.12160</strain>
    </source>
</reference>
<evidence type="ECO:0000313" key="9">
    <source>
        <dbReference type="EMBL" id="GGF46602.1"/>
    </source>
</evidence>
<evidence type="ECO:0000259" key="7">
    <source>
        <dbReference type="PROSITE" id="PS51898"/>
    </source>
</evidence>
<evidence type="ECO:0000256" key="5">
    <source>
        <dbReference type="PROSITE-ProRule" id="PRU01248"/>
    </source>
</evidence>
<reference evidence="9" key="1">
    <citation type="journal article" date="2014" name="Int. J. Syst. Evol. Microbiol.">
        <title>Complete genome sequence of Corynebacterium casei LMG S-19264T (=DSM 44701T), isolated from a smear-ripened cheese.</title>
        <authorList>
            <consortium name="US DOE Joint Genome Institute (JGI-PGF)"/>
            <person name="Walter F."/>
            <person name="Albersmeier A."/>
            <person name="Kalinowski J."/>
            <person name="Ruckert C."/>
        </authorList>
    </citation>
    <scope>NUCLEOTIDE SEQUENCE</scope>
    <source>
        <strain evidence="9">CGMCC 1.12160</strain>
    </source>
</reference>
<evidence type="ECO:0000256" key="1">
    <source>
        <dbReference type="ARBA" id="ARBA00008857"/>
    </source>
</evidence>
<dbReference type="GO" id="GO:0015074">
    <property type="term" value="P:DNA integration"/>
    <property type="evidence" value="ECO:0007669"/>
    <property type="project" value="UniProtKB-KW"/>
</dbReference>
<dbReference type="Gene3D" id="1.10.443.10">
    <property type="entry name" value="Intergrase catalytic core"/>
    <property type="match status" value="1"/>
</dbReference>
<evidence type="ECO:0000256" key="6">
    <source>
        <dbReference type="SAM" id="MobiDB-lite"/>
    </source>
</evidence>
<dbReference type="PROSITE" id="PS51900">
    <property type="entry name" value="CB"/>
    <property type="match status" value="1"/>
</dbReference>
<dbReference type="CDD" id="cd01189">
    <property type="entry name" value="INT_ICEBs1_C_like"/>
    <property type="match status" value="1"/>
</dbReference>
<organism evidence="9 10">
    <name type="scientific">Ornithinimicrobium tianjinense</name>
    <dbReference type="NCBI Taxonomy" id="1195761"/>
    <lineage>
        <taxon>Bacteria</taxon>
        <taxon>Bacillati</taxon>
        <taxon>Actinomycetota</taxon>
        <taxon>Actinomycetes</taxon>
        <taxon>Micrococcales</taxon>
        <taxon>Ornithinimicrobiaceae</taxon>
        <taxon>Ornithinimicrobium</taxon>
    </lineage>
</organism>
<dbReference type="Gene3D" id="1.10.150.130">
    <property type="match status" value="1"/>
</dbReference>
<keyword evidence="3 5" id="KW-0238">DNA-binding</keyword>
<evidence type="ECO:0000256" key="4">
    <source>
        <dbReference type="ARBA" id="ARBA00023172"/>
    </source>
</evidence>
<feature type="domain" description="Tyr recombinase" evidence="7">
    <location>
        <begin position="183"/>
        <end position="371"/>
    </location>
</feature>
<dbReference type="InterPro" id="IPR004107">
    <property type="entry name" value="Integrase_SAM-like_N"/>
</dbReference>
<dbReference type="InterPro" id="IPR013762">
    <property type="entry name" value="Integrase-like_cat_sf"/>
</dbReference>
<dbReference type="InterPro" id="IPR010998">
    <property type="entry name" value="Integrase_recombinase_N"/>
</dbReference>
<accession>A0A917BMB2</accession>
<protein>
    <submittedName>
        <fullName evidence="9">Prophage phiRv2 integrase</fullName>
    </submittedName>
</protein>
<feature type="domain" description="Core-binding (CB)" evidence="8">
    <location>
        <begin position="83"/>
        <end position="161"/>
    </location>
</feature>
<dbReference type="PANTHER" id="PTHR30629">
    <property type="entry name" value="PROPHAGE INTEGRASE"/>
    <property type="match status" value="1"/>
</dbReference>
<dbReference type="InterPro" id="IPR011010">
    <property type="entry name" value="DNA_brk_join_enz"/>
</dbReference>
<dbReference type="InterPro" id="IPR044068">
    <property type="entry name" value="CB"/>
</dbReference>
<dbReference type="PANTHER" id="PTHR30629:SF2">
    <property type="entry name" value="PROPHAGE INTEGRASE INTS-RELATED"/>
    <property type="match status" value="1"/>
</dbReference>
<dbReference type="InterPro" id="IPR002104">
    <property type="entry name" value="Integrase_catalytic"/>
</dbReference>
<evidence type="ECO:0000256" key="2">
    <source>
        <dbReference type="ARBA" id="ARBA00022908"/>
    </source>
</evidence>
<keyword evidence="10" id="KW-1185">Reference proteome</keyword>
<dbReference type="Pfam" id="PF14659">
    <property type="entry name" value="Phage_int_SAM_3"/>
    <property type="match status" value="1"/>
</dbReference>
<dbReference type="Proteomes" id="UP000605670">
    <property type="component" value="Unassembled WGS sequence"/>
</dbReference>
<dbReference type="Pfam" id="PF00589">
    <property type="entry name" value="Phage_integrase"/>
    <property type="match status" value="1"/>
</dbReference>
<dbReference type="AlphaFoldDB" id="A0A917BMB2"/>
<sequence>MTSTTQPKRRDYGSGSVRMLPSGKPQARFRGPDGKRYSKTWDTMRNARKWLSDMEESVRRAEYLDEEWQPPTTETQARIKAHDTLAAYAETWLAERDLKPRSRAHYRKLLDQHILPALGDRRPKSITPDVVRAWYAGLDKSTPTMRSHAYSLLRTIFTTAVQDGLADANPCHIRGASNAKRVHKIEPLSTAELTALVEAMPERYRAMTLLAAWCGLRFGELTELRRKDIDLARGVVKVRRGVTRVGGEFIVGTPKSDAGVRDVAMPPQVVDALREHMAISIAGGREGLLFPAADGVSHLAPSTLYGVFYPARRAIGRPDLRWHDLRHTGAVLAAQVGATTAELMGRLGHSSPGMAMRYQHTAKGRDAAIAAALGRLSSGE</sequence>
<evidence type="ECO:0000256" key="3">
    <source>
        <dbReference type="ARBA" id="ARBA00023125"/>
    </source>
</evidence>
<dbReference type="InterPro" id="IPR050808">
    <property type="entry name" value="Phage_Integrase"/>
</dbReference>
<dbReference type="EMBL" id="BMEM01000001">
    <property type="protein sequence ID" value="GGF46602.1"/>
    <property type="molecule type" value="Genomic_DNA"/>
</dbReference>
<dbReference type="InterPro" id="IPR058717">
    <property type="entry name" value="Phage_L5_Integrase_N"/>
</dbReference>
<gene>
    <name evidence="9" type="ORF">GCM10011366_12880</name>
</gene>
<dbReference type="SUPFAM" id="SSF56349">
    <property type="entry name" value="DNA breaking-rejoining enzymes"/>
    <property type="match status" value="1"/>
</dbReference>
<evidence type="ECO:0000313" key="10">
    <source>
        <dbReference type="Proteomes" id="UP000605670"/>
    </source>
</evidence>
<feature type="region of interest" description="Disordered" evidence="6">
    <location>
        <begin position="1"/>
        <end position="38"/>
    </location>
</feature>
<keyword evidence="2" id="KW-0229">DNA integration</keyword>
<evidence type="ECO:0000259" key="8">
    <source>
        <dbReference type="PROSITE" id="PS51900"/>
    </source>
</evidence>
<dbReference type="RefSeq" id="WP_188428864.1">
    <property type="nucleotide sequence ID" value="NZ_BAABKH010000005.1"/>
</dbReference>
<dbReference type="PROSITE" id="PS51898">
    <property type="entry name" value="TYR_RECOMBINASE"/>
    <property type="match status" value="1"/>
</dbReference>
<name>A0A917BMB2_9MICO</name>
<dbReference type="Pfam" id="PF26003">
    <property type="entry name" value="Integrase_N_phage"/>
    <property type="match status" value="1"/>
</dbReference>
<proteinExistence type="inferred from homology"/>
<dbReference type="GO" id="GO:0003677">
    <property type="term" value="F:DNA binding"/>
    <property type="evidence" value="ECO:0007669"/>
    <property type="project" value="UniProtKB-UniRule"/>
</dbReference>
<comment type="caution">
    <text evidence="9">The sequence shown here is derived from an EMBL/GenBank/DDBJ whole genome shotgun (WGS) entry which is preliminary data.</text>
</comment>
<comment type="similarity">
    <text evidence="1">Belongs to the 'phage' integrase family.</text>
</comment>